<evidence type="ECO:0000259" key="5">
    <source>
        <dbReference type="SMART" id="SM00530"/>
    </source>
</evidence>
<sequence>MARPERVLDPTAGPVQEFAAALRLLRRSAGNPGYRTLADRAGYSPSTLSDAAGGRRLPGLAVVRGFVAACGGDPAEWEERWRAASAALTAQANVRTGRDADAPPYLGLASFQLGDAGRYFGREALIADLAARAGATGLLAVVGASGSGKSSLLRAGLVPALTGEAGAAPLIVTPGERPMDEHRAALAGPLPGVIAVDQFEEVFTLCRDAAQRADFIDVLLDAAAEPGVVVLIALRPDFYGHCARYERLATALAGATAPLGPMTEEELSRAVTAPARTAGLSVERALVTKVLADAAGQTGALPLVSHALLETWRHRQGTQLTLAAYEATGGLTRAVAQTAEREYAALGAAAQAAARDLLTRLTALGEGTADTPRRVYTAELDRPATAEVVERFARARLLVVGEDTVEIAHEALITTWPRLRAWLTEDRESLRIHRRLTDAATVWDGLGREDGDLYRGPRLTIAREWADRPGRAAELNTVEREFLHAAVSAEDAERAAATRRARQIRRLTAGLAVLLTLALLGAGTALWQWREAVTQRQAALSRQLAAEATAVARTDVPRALALAAGAYRAADTVEARGALLSLAGHQVYAGRLVHSDAVKEVAFSPDDRELALAGQDGAIGVWDLARRRVRTRLLGHDGAVRTIAYQPGGSLLSSGGLDGTVRLWEPARPGEPRVIHRGAAPVNGVEFSPDGTLLAAVFTSGEVRVWRVSDGTVRHRFAMPRGDRSDLHFNPGGDRLAVTGGDGRVTVWALAPGGRGWTVPAGAEPAEEVRFAPGGRLVASAGDSGVVYLRDAANGALRRILRGHHAGVRAMAFAPDGHTLITGDTGGVVYRWDVERGRPRAELVGNTTVPYSIAVSADGETIASGGRDRTALIWRRGTLPLAGPPGEIGNLAQSPDGRTLAATNPPQIVGGVATQETVLWDADSRRVRADDHTDVTATPTGPPEPPRALPAQPLLTWYQREAHLWDAAAGRRVRALRGFDDRQLAGDLHPASETAAVAGTDDTIRLFDGRTGALRAALHQPGRIYAVRFSPDGRRLISVTAGGVISVWDVAARATTAVWASGVNVVDVAVRADLGEVALGGGDGAISFWDTAAGRLRYAGRPAHAGAVDALAYSPDGRTLASGGHDTTVVLWDIALGRSTATLRGHRAAVTTALWSPDGATLYTGGADSAVIPWPVDAGRAYPHVCARLAADFPDHPRTACP</sequence>
<organism evidence="6 7">
    <name type="scientific">Pilimelia terevasa</name>
    <dbReference type="NCBI Taxonomy" id="53372"/>
    <lineage>
        <taxon>Bacteria</taxon>
        <taxon>Bacillati</taxon>
        <taxon>Actinomycetota</taxon>
        <taxon>Actinomycetes</taxon>
        <taxon>Micromonosporales</taxon>
        <taxon>Micromonosporaceae</taxon>
        <taxon>Pilimelia</taxon>
    </lineage>
</organism>
<dbReference type="SMART" id="SM00530">
    <property type="entry name" value="HTH_XRE"/>
    <property type="match status" value="1"/>
</dbReference>
<dbReference type="AlphaFoldDB" id="A0A8J3BV57"/>
<evidence type="ECO:0000256" key="2">
    <source>
        <dbReference type="ARBA" id="ARBA00022737"/>
    </source>
</evidence>
<feature type="repeat" description="WD" evidence="3">
    <location>
        <begin position="801"/>
        <end position="842"/>
    </location>
</feature>
<dbReference type="GO" id="GO:0003677">
    <property type="term" value="F:DNA binding"/>
    <property type="evidence" value="ECO:0007669"/>
    <property type="project" value="InterPro"/>
</dbReference>
<dbReference type="SUPFAM" id="SSF50998">
    <property type="entry name" value="Quinoprotein alcohol dehydrogenase-like"/>
    <property type="match status" value="2"/>
</dbReference>
<evidence type="ECO:0000256" key="4">
    <source>
        <dbReference type="SAM" id="MobiDB-lite"/>
    </source>
</evidence>
<dbReference type="PROSITE" id="PS50082">
    <property type="entry name" value="WD_REPEATS_2"/>
    <property type="match status" value="8"/>
</dbReference>
<dbReference type="PROSITE" id="PS50294">
    <property type="entry name" value="WD_REPEATS_REGION"/>
    <property type="match status" value="5"/>
</dbReference>
<dbReference type="InterPro" id="IPR010982">
    <property type="entry name" value="Lambda_DNA-bd_dom_sf"/>
</dbReference>
<feature type="repeat" description="WD" evidence="3">
    <location>
        <begin position="591"/>
        <end position="632"/>
    </location>
</feature>
<protein>
    <recommendedName>
        <fullName evidence="5">HTH cro/C1-type domain-containing protein</fullName>
    </recommendedName>
</protein>
<keyword evidence="2" id="KW-0677">Repeat</keyword>
<dbReference type="InterPro" id="IPR011047">
    <property type="entry name" value="Quinoprotein_ADH-like_sf"/>
</dbReference>
<reference evidence="6" key="1">
    <citation type="journal article" date="2014" name="Int. J. Syst. Evol. Microbiol.">
        <title>Complete genome sequence of Corynebacterium casei LMG S-19264T (=DSM 44701T), isolated from a smear-ripened cheese.</title>
        <authorList>
            <consortium name="US DOE Joint Genome Institute (JGI-PGF)"/>
            <person name="Walter F."/>
            <person name="Albersmeier A."/>
            <person name="Kalinowski J."/>
            <person name="Ruckert C."/>
        </authorList>
    </citation>
    <scope>NUCLEOTIDE SEQUENCE</scope>
    <source>
        <strain evidence="6">JCM 3091</strain>
    </source>
</reference>
<evidence type="ECO:0000313" key="6">
    <source>
        <dbReference type="EMBL" id="GGK32690.1"/>
    </source>
</evidence>
<reference evidence="6" key="2">
    <citation type="submission" date="2020-09" db="EMBL/GenBank/DDBJ databases">
        <authorList>
            <person name="Sun Q."/>
            <person name="Ohkuma M."/>
        </authorList>
    </citation>
    <scope>NUCLEOTIDE SEQUENCE</scope>
    <source>
        <strain evidence="6">JCM 3091</strain>
    </source>
</reference>
<evidence type="ECO:0000313" key="7">
    <source>
        <dbReference type="Proteomes" id="UP000662200"/>
    </source>
</evidence>
<dbReference type="InterPro" id="IPR015943">
    <property type="entry name" value="WD40/YVTN_repeat-like_dom_sf"/>
</dbReference>
<dbReference type="PANTHER" id="PTHR44019:SF8">
    <property type="entry name" value="POC1 CENTRIOLAR PROTEIN HOMOLOG"/>
    <property type="match status" value="1"/>
</dbReference>
<dbReference type="PRINTS" id="PR00320">
    <property type="entry name" value="GPROTEINBRPT"/>
</dbReference>
<dbReference type="CDD" id="cd00200">
    <property type="entry name" value="WD40"/>
    <property type="match status" value="2"/>
</dbReference>
<evidence type="ECO:0000256" key="1">
    <source>
        <dbReference type="ARBA" id="ARBA00022574"/>
    </source>
</evidence>
<dbReference type="PROSITE" id="PS00678">
    <property type="entry name" value="WD_REPEATS_1"/>
    <property type="match status" value="2"/>
</dbReference>
<dbReference type="InterPro" id="IPR050505">
    <property type="entry name" value="WDR55/POC1"/>
</dbReference>
<feature type="repeat" description="WD" evidence="3">
    <location>
        <begin position="1101"/>
        <end position="1142"/>
    </location>
</feature>
<dbReference type="InterPro" id="IPR027417">
    <property type="entry name" value="P-loop_NTPase"/>
</dbReference>
<keyword evidence="1 3" id="KW-0853">WD repeat</keyword>
<evidence type="ECO:0000256" key="3">
    <source>
        <dbReference type="PROSITE-ProRule" id="PRU00221"/>
    </source>
</evidence>
<dbReference type="InterPro" id="IPR001387">
    <property type="entry name" value="Cro/C1-type_HTH"/>
</dbReference>
<dbReference type="RefSeq" id="WP_189114629.1">
    <property type="nucleotide sequence ID" value="NZ_BMQC01000008.1"/>
</dbReference>
<dbReference type="InterPro" id="IPR020472">
    <property type="entry name" value="WD40_PAC1"/>
</dbReference>
<dbReference type="CDD" id="cd00093">
    <property type="entry name" value="HTH_XRE"/>
    <property type="match status" value="1"/>
</dbReference>
<accession>A0A8J3BV57</accession>
<dbReference type="Pfam" id="PF00400">
    <property type="entry name" value="WD40"/>
    <property type="match status" value="8"/>
</dbReference>
<dbReference type="SUPFAM" id="SSF47413">
    <property type="entry name" value="lambda repressor-like DNA-binding domains"/>
    <property type="match status" value="1"/>
</dbReference>
<dbReference type="SUPFAM" id="SSF52540">
    <property type="entry name" value="P-loop containing nucleoside triphosphate hydrolases"/>
    <property type="match status" value="1"/>
</dbReference>
<keyword evidence="7" id="KW-1185">Reference proteome</keyword>
<dbReference type="CDD" id="cd00267">
    <property type="entry name" value="ABC_ATPase"/>
    <property type="match status" value="1"/>
</dbReference>
<dbReference type="EMBL" id="BMQC01000008">
    <property type="protein sequence ID" value="GGK32690.1"/>
    <property type="molecule type" value="Genomic_DNA"/>
</dbReference>
<dbReference type="SMART" id="SM00320">
    <property type="entry name" value="WD40"/>
    <property type="match status" value="12"/>
</dbReference>
<dbReference type="Proteomes" id="UP000662200">
    <property type="component" value="Unassembled WGS sequence"/>
</dbReference>
<feature type="domain" description="HTH cro/C1-type" evidence="5">
    <location>
        <begin position="21"/>
        <end position="77"/>
    </location>
</feature>
<dbReference type="Pfam" id="PF20703">
    <property type="entry name" value="nSTAND1"/>
    <property type="match status" value="1"/>
</dbReference>
<name>A0A8J3BV57_9ACTN</name>
<dbReference type="InterPro" id="IPR001680">
    <property type="entry name" value="WD40_rpt"/>
</dbReference>
<gene>
    <name evidence="6" type="ORF">GCM10010124_26830</name>
</gene>
<feature type="repeat" description="WD" evidence="3">
    <location>
        <begin position="675"/>
        <end position="716"/>
    </location>
</feature>
<feature type="repeat" description="WD" evidence="3">
    <location>
        <begin position="1017"/>
        <end position="1058"/>
    </location>
</feature>
<feature type="repeat" description="WD" evidence="3">
    <location>
        <begin position="843"/>
        <end position="874"/>
    </location>
</feature>
<dbReference type="PANTHER" id="PTHR44019">
    <property type="entry name" value="WD REPEAT-CONTAINING PROTEIN 55"/>
    <property type="match status" value="1"/>
</dbReference>
<comment type="caution">
    <text evidence="6">The sequence shown here is derived from an EMBL/GenBank/DDBJ whole genome shotgun (WGS) entry which is preliminary data.</text>
</comment>
<feature type="repeat" description="WD" evidence="3">
    <location>
        <begin position="633"/>
        <end position="665"/>
    </location>
</feature>
<feature type="repeat" description="WD" evidence="3">
    <location>
        <begin position="1143"/>
        <end position="1184"/>
    </location>
</feature>
<feature type="region of interest" description="Disordered" evidence="4">
    <location>
        <begin position="927"/>
        <end position="948"/>
    </location>
</feature>
<dbReference type="InterPro" id="IPR049052">
    <property type="entry name" value="nSTAND1"/>
</dbReference>
<proteinExistence type="predicted"/>
<dbReference type="Gene3D" id="2.130.10.10">
    <property type="entry name" value="YVTN repeat-like/Quinoprotein amine dehydrogenase"/>
    <property type="match status" value="4"/>
</dbReference>
<dbReference type="InterPro" id="IPR019775">
    <property type="entry name" value="WD40_repeat_CS"/>
</dbReference>